<feature type="domain" description="DNA polymerase alpha/delta/epsilon subunit B" evidence="8">
    <location>
        <begin position="432"/>
        <end position="651"/>
    </location>
</feature>
<evidence type="ECO:0000256" key="3">
    <source>
        <dbReference type="ARBA" id="ARBA00018596"/>
    </source>
</evidence>
<dbReference type="Gene3D" id="3.60.21.60">
    <property type="match status" value="2"/>
</dbReference>
<gene>
    <name evidence="10" type="ORF">BD324DRAFT_592258</name>
</gene>
<feature type="compositionally biased region" description="Polar residues" evidence="7">
    <location>
        <begin position="138"/>
        <end position="147"/>
    </location>
</feature>
<name>A0A1Y1UEZ1_9TREE</name>
<evidence type="ECO:0000256" key="2">
    <source>
        <dbReference type="ARBA" id="ARBA00007299"/>
    </source>
</evidence>
<dbReference type="InterPro" id="IPR016722">
    <property type="entry name" value="DNA_pol_alpha_bsu"/>
</dbReference>
<dbReference type="OrthoDB" id="336885at2759"/>
<dbReference type="AlphaFoldDB" id="A0A1Y1UEZ1"/>
<dbReference type="FunCoup" id="A0A1Y1UEZ1">
    <property type="interactions" value="160"/>
</dbReference>
<dbReference type="GO" id="GO:0003677">
    <property type="term" value="F:DNA binding"/>
    <property type="evidence" value="ECO:0007669"/>
    <property type="project" value="InterPro"/>
</dbReference>
<dbReference type="Proteomes" id="UP000193218">
    <property type="component" value="Unassembled WGS sequence"/>
</dbReference>
<dbReference type="PANTHER" id="PTHR23061:SF12">
    <property type="entry name" value="DNA POLYMERASE ALPHA SUBUNIT B"/>
    <property type="match status" value="1"/>
</dbReference>
<feature type="compositionally biased region" description="Low complexity" evidence="7">
    <location>
        <begin position="148"/>
        <end position="166"/>
    </location>
</feature>
<dbReference type="InParanoid" id="A0A1Y1UEZ1"/>
<accession>A0A1Y1UEZ1</accession>
<evidence type="ECO:0000313" key="11">
    <source>
        <dbReference type="Proteomes" id="UP000193218"/>
    </source>
</evidence>
<comment type="caution">
    <text evidence="10">The sequence shown here is derived from an EMBL/GenBank/DDBJ whole genome shotgun (WGS) entry which is preliminary data.</text>
</comment>
<evidence type="ECO:0000259" key="8">
    <source>
        <dbReference type="Pfam" id="PF04042"/>
    </source>
</evidence>
<proteinExistence type="inferred from homology"/>
<organism evidence="10 11">
    <name type="scientific">Kockovaella imperatae</name>
    <dbReference type="NCBI Taxonomy" id="4999"/>
    <lineage>
        <taxon>Eukaryota</taxon>
        <taxon>Fungi</taxon>
        <taxon>Dikarya</taxon>
        <taxon>Basidiomycota</taxon>
        <taxon>Agaricomycotina</taxon>
        <taxon>Tremellomycetes</taxon>
        <taxon>Tremellales</taxon>
        <taxon>Cuniculitremaceae</taxon>
        <taxon>Kockovaella</taxon>
    </lineage>
</organism>
<dbReference type="GO" id="GO:0006270">
    <property type="term" value="P:DNA replication initiation"/>
    <property type="evidence" value="ECO:0007669"/>
    <property type="project" value="TreeGrafter"/>
</dbReference>
<sequence length="716" mass="77669">MATTEDQARQELSDLFRGAVSDHPDVMAECLSILRLYNIDASTLFYKYEAFLLSRPSGLRAKLSTLTLDTARELRKEIQREHQAKAVVASASTPDAGKTQLGMRKGKGAISDLNGFLDGLSTPSKTPKARPTNPVARLSNTSNNANLPSPSAFATSPSSNAFSTPSKTSPLPAAASSYRPGPSKLSAPISNGHLTPNGKENLSAPSSPISVAESPSALTPKPPQPFNQRSQPLSLVETLNPHLDTVTSGVPTSSKPRVTLTTNADPKRWGYRYMFEKISQRSESLDDVIDEFAEIIKDAYGITELGDPHFVSEESIYTVGRILSPPTDNAKVNVGSLYLESSRLLGAGKRVPLRFAGTGELKVRGGAPGVKGFGVFPGCLVCVKGRNGGGGAFVVEEVLMAPPSPFAQTPADELLETQYGDKLGGEPVSMTIAVGPYTLDDDLSYAPLRALIDVAVKERPDVVILLGPFVDSQHPMIESGRVTQTPTELFKDRVTSQLSRLVDASPGTVILLVPSVRDMVSRHVAFPQAMLEKEILGLPKRIKCLPNPCTFSVNEVIIAVSSVDTLFHLRKEETFTRAEEAEPSGEPESKDGMANLVRHVLSQRTFYPIFPPPEAHASEVNLDVTHQSLLRMDGPAPDMMIMPSRLKHFSKVIDSTLVINPSFLCRSHAAGTFAKVIVHPIDRKKLESTMEVDGEADGDYRDHEVYERARSEIWRI</sequence>
<dbReference type="STRING" id="4999.A0A1Y1UEZ1"/>
<keyword evidence="11" id="KW-1185">Reference proteome</keyword>
<evidence type="ECO:0000256" key="6">
    <source>
        <dbReference type="PIRNR" id="PIRNR018300"/>
    </source>
</evidence>
<evidence type="ECO:0000256" key="7">
    <source>
        <dbReference type="SAM" id="MobiDB-lite"/>
    </source>
</evidence>
<evidence type="ECO:0000256" key="5">
    <source>
        <dbReference type="ARBA" id="ARBA00023242"/>
    </source>
</evidence>
<evidence type="ECO:0000256" key="1">
    <source>
        <dbReference type="ARBA" id="ARBA00004123"/>
    </source>
</evidence>
<evidence type="ECO:0000259" key="9">
    <source>
        <dbReference type="Pfam" id="PF22062"/>
    </source>
</evidence>
<dbReference type="PANTHER" id="PTHR23061">
    <property type="entry name" value="DNA POLYMERASE 2 ALPHA 70 KDA SUBUNIT"/>
    <property type="match status" value="1"/>
</dbReference>
<feature type="region of interest" description="Disordered" evidence="7">
    <location>
        <begin position="114"/>
        <end position="230"/>
    </location>
</feature>
<protein>
    <recommendedName>
        <fullName evidence="3 6">DNA polymerase alpha subunit B</fullName>
    </recommendedName>
</protein>
<feature type="compositionally biased region" description="Polar residues" evidence="7">
    <location>
        <begin position="188"/>
        <end position="209"/>
    </location>
</feature>
<dbReference type="InterPro" id="IPR007185">
    <property type="entry name" value="DNA_pol_a/d/e_bsu"/>
</dbReference>
<keyword evidence="5 6" id="KW-0539">Nucleus</keyword>
<dbReference type="PIRSF" id="PIRSF018300">
    <property type="entry name" value="DNA_pol_alph_2"/>
    <property type="match status" value="1"/>
</dbReference>
<comment type="subcellular location">
    <subcellularLocation>
        <location evidence="1 6">Nucleus</location>
    </subcellularLocation>
</comment>
<comment type="similarity">
    <text evidence="2 6">Belongs to the DNA polymerase alpha subunit B family.</text>
</comment>
<dbReference type="Pfam" id="PF04042">
    <property type="entry name" value="DNA_pol_E_B"/>
    <property type="match status" value="1"/>
</dbReference>
<dbReference type="GO" id="GO:0005658">
    <property type="term" value="C:alpha DNA polymerase:primase complex"/>
    <property type="evidence" value="ECO:0007669"/>
    <property type="project" value="TreeGrafter"/>
</dbReference>
<evidence type="ECO:0000256" key="4">
    <source>
        <dbReference type="ARBA" id="ARBA00022705"/>
    </source>
</evidence>
<dbReference type="GeneID" id="33555622"/>
<dbReference type="InterPro" id="IPR054300">
    <property type="entry name" value="OB_DPOA2"/>
</dbReference>
<evidence type="ECO:0000313" key="10">
    <source>
        <dbReference type="EMBL" id="ORX36084.1"/>
    </source>
</evidence>
<dbReference type="RefSeq" id="XP_021870213.1">
    <property type="nucleotide sequence ID" value="XM_022013814.1"/>
</dbReference>
<dbReference type="Pfam" id="PF22062">
    <property type="entry name" value="OB_DPOA2"/>
    <property type="match status" value="1"/>
</dbReference>
<reference evidence="10 11" key="1">
    <citation type="submission" date="2017-03" db="EMBL/GenBank/DDBJ databases">
        <title>Widespread Adenine N6-methylation of Active Genes in Fungi.</title>
        <authorList>
            <consortium name="DOE Joint Genome Institute"/>
            <person name="Mondo S.J."/>
            <person name="Dannebaum R.O."/>
            <person name="Kuo R.C."/>
            <person name="Louie K.B."/>
            <person name="Bewick A.J."/>
            <person name="Labutti K."/>
            <person name="Haridas S."/>
            <person name="Kuo A."/>
            <person name="Salamov A."/>
            <person name="Ahrendt S.R."/>
            <person name="Lau R."/>
            <person name="Bowen B.P."/>
            <person name="Lipzen A."/>
            <person name="Sullivan W."/>
            <person name="Andreopoulos W.B."/>
            <person name="Clum A."/>
            <person name="Lindquist E."/>
            <person name="Daum C."/>
            <person name="Northen T.R."/>
            <person name="Ramamoorthy G."/>
            <person name="Schmitz R.J."/>
            <person name="Gryganskyi A."/>
            <person name="Culley D."/>
            <person name="Magnuson J."/>
            <person name="James T.Y."/>
            <person name="O'Malley M.A."/>
            <person name="Stajich J.E."/>
            <person name="Spatafora J.W."/>
            <person name="Visel A."/>
            <person name="Grigoriev I.V."/>
        </authorList>
    </citation>
    <scope>NUCLEOTIDE SEQUENCE [LARGE SCALE GENOMIC DNA]</scope>
    <source>
        <strain evidence="10 11">NRRL Y-17943</strain>
    </source>
</reference>
<keyword evidence="4 6" id="KW-0235">DNA replication</keyword>
<feature type="domain" description="DNA polymerase alpha subunit B OB" evidence="9">
    <location>
        <begin position="282"/>
        <end position="399"/>
    </location>
</feature>
<comment type="function">
    <text evidence="6">Accessory subunit of the DNA polymerase alpha complex (also known as the alpha DNA polymerase-primase complex) which plays an essential role in the initiation of DNA synthesis.</text>
</comment>
<dbReference type="EMBL" id="NBSH01000009">
    <property type="protein sequence ID" value="ORX36084.1"/>
    <property type="molecule type" value="Genomic_DNA"/>
</dbReference>